<dbReference type="GO" id="GO:0043041">
    <property type="term" value="P:amino acid activation for nonribosomal peptide biosynthetic process"/>
    <property type="evidence" value="ECO:0007669"/>
    <property type="project" value="TreeGrafter"/>
</dbReference>
<feature type="region of interest" description="Disordered" evidence="1">
    <location>
        <begin position="48"/>
        <end position="75"/>
    </location>
</feature>
<feature type="non-terminal residue" evidence="3">
    <location>
        <position position="94"/>
    </location>
</feature>
<dbReference type="GO" id="GO:0031177">
    <property type="term" value="F:phosphopantetheine binding"/>
    <property type="evidence" value="ECO:0007669"/>
    <property type="project" value="TreeGrafter"/>
</dbReference>
<name>A0A9Q4DSQ0_BACSC</name>
<evidence type="ECO:0000259" key="2">
    <source>
        <dbReference type="PROSITE" id="PS50075"/>
    </source>
</evidence>
<proteinExistence type="predicted"/>
<feature type="domain" description="Carrier" evidence="2">
    <location>
        <begin position="70"/>
        <end position="94"/>
    </location>
</feature>
<dbReference type="Gene3D" id="3.30.300.30">
    <property type="match status" value="1"/>
</dbReference>
<accession>A0A9Q4DSQ0</accession>
<dbReference type="Proteomes" id="UP001070352">
    <property type="component" value="Unassembled WGS sequence"/>
</dbReference>
<organism evidence="3 4">
    <name type="scientific">Bacillus spizizenii</name>
    <name type="common">Bacillus subtilis subsp. spizizenii</name>
    <dbReference type="NCBI Taxonomy" id="96241"/>
    <lineage>
        <taxon>Bacteria</taxon>
        <taxon>Bacillati</taxon>
        <taxon>Bacillota</taxon>
        <taxon>Bacilli</taxon>
        <taxon>Bacillales</taxon>
        <taxon>Bacillaceae</taxon>
        <taxon>Bacillus</taxon>
    </lineage>
</organism>
<dbReference type="GO" id="GO:0005829">
    <property type="term" value="C:cytosol"/>
    <property type="evidence" value="ECO:0007669"/>
    <property type="project" value="TreeGrafter"/>
</dbReference>
<sequence>GENEICAYFTADRKVSVSGLRKTLSQSLPDYMVPAHLIQMDSLPLTPNGKINKKELPAPQSEAVQPEYTAPETESEKKLAEIWEGVLGVKAGVT</sequence>
<dbReference type="InterPro" id="IPR009081">
    <property type="entry name" value="PP-bd_ACP"/>
</dbReference>
<dbReference type="EMBL" id="JALANJ010000097">
    <property type="protein sequence ID" value="MCY8123324.1"/>
    <property type="molecule type" value="Genomic_DNA"/>
</dbReference>
<feature type="non-terminal residue" evidence="3">
    <location>
        <position position="1"/>
    </location>
</feature>
<evidence type="ECO:0000256" key="1">
    <source>
        <dbReference type="SAM" id="MobiDB-lite"/>
    </source>
</evidence>
<dbReference type="SUPFAM" id="SSF56801">
    <property type="entry name" value="Acetyl-CoA synthetase-like"/>
    <property type="match status" value="1"/>
</dbReference>
<gene>
    <name evidence="3" type="ORF">MOC45_22625</name>
</gene>
<dbReference type="InterPro" id="IPR045851">
    <property type="entry name" value="AMP-bd_C_sf"/>
</dbReference>
<dbReference type="AlphaFoldDB" id="A0A9Q4DSQ0"/>
<reference evidence="3" key="1">
    <citation type="submission" date="2022-02" db="EMBL/GenBank/DDBJ databases">
        <title>Crop Bioprotection Bacillus Genome Sequencing.</title>
        <authorList>
            <person name="Dunlap C."/>
        </authorList>
    </citation>
    <scope>NUCLEOTIDE SEQUENCE</scope>
    <source>
        <strain evidence="3">M18B4</strain>
    </source>
</reference>
<dbReference type="GO" id="GO:0044550">
    <property type="term" value="P:secondary metabolite biosynthetic process"/>
    <property type="evidence" value="ECO:0007669"/>
    <property type="project" value="TreeGrafter"/>
</dbReference>
<dbReference type="PANTHER" id="PTHR45527">
    <property type="entry name" value="NONRIBOSOMAL PEPTIDE SYNTHETASE"/>
    <property type="match status" value="1"/>
</dbReference>
<dbReference type="PANTHER" id="PTHR45527:SF1">
    <property type="entry name" value="FATTY ACID SYNTHASE"/>
    <property type="match status" value="1"/>
</dbReference>
<evidence type="ECO:0000313" key="3">
    <source>
        <dbReference type="EMBL" id="MCY8123324.1"/>
    </source>
</evidence>
<protein>
    <recommendedName>
        <fullName evidence="2">Carrier domain-containing protein</fullName>
    </recommendedName>
</protein>
<comment type="caution">
    <text evidence="3">The sequence shown here is derived from an EMBL/GenBank/DDBJ whole genome shotgun (WGS) entry which is preliminary data.</text>
</comment>
<evidence type="ECO:0000313" key="4">
    <source>
        <dbReference type="Proteomes" id="UP001070352"/>
    </source>
</evidence>
<dbReference type="PROSITE" id="PS50075">
    <property type="entry name" value="CARRIER"/>
    <property type="match status" value="1"/>
</dbReference>